<proteinExistence type="predicted"/>
<evidence type="ECO:0000313" key="1">
    <source>
        <dbReference type="EMBL" id="OMH82154.1"/>
    </source>
</evidence>
<sequence>MLRDTLEEKYMWLIAYSVVANDRDVHGEQQYDSEAQEILRVKNSVYELQQEDPVAGGNIKDAACSDGDSGMDKQCCGGSGADAAAGGGRAGVPPSSTAANGVWSADLYKMVVQLMINLAGMGYSLQTTRFFYGLVLGQSIDISLVVFYISRVVRTIVTPYPAELVNLLLKIIVRILSPLLESCTINSDLDINNNMDVDANTDTSNTENGGTDADGENTYFYLLRFLKNIKSAYYNRNGQPTLSPNPKNETNERVLVADIEKLDMGAIEASGLIIRIMNQL</sequence>
<evidence type="ECO:0000313" key="2">
    <source>
        <dbReference type="Proteomes" id="UP000188320"/>
    </source>
</evidence>
<dbReference type="GO" id="GO:0005634">
    <property type="term" value="C:nucleus"/>
    <property type="evidence" value="ECO:0007669"/>
    <property type="project" value="InterPro"/>
</dbReference>
<dbReference type="Proteomes" id="UP000188320">
    <property type="component" value="Unassembled WGS sequence"/>
</dbReference>
<accession>A0A1R1PMG6</accession>
<dbReference type="GO" id="GO:0045892">
    <property type="term" value="P:negative regulation of DNA-templated transcription"/>
    <property type="evidence" value="ECO:0007669"/>
    <property type="project" value="InterPro"/>
</dbReference>
<dbReference type="InterPro" id="IPR006942">
    <property type="entry name" value="TH1"/>
</dbReference>
<name>A0A1R1PMG6_ZANCU</name>
<dbReference type="Pfam" id="PF04858">
    <property type="entry name" value="TH1"/>
    <property type="match status" value="1"/>
</dbReference>
<comment type="caution">
    <text evidence="1">The sequence shown here is derived from an EMBL/GenBank/DDBJ whole genome shotgun (WGS) entry which is preliminary data.</text>
</comment>
<protein>
    <submittedName>
        <fullName evidence="1">Uncharacterized protein</fullName>
    </submittedName>
</protein>
<keyword evidence="2" id="KW-1185">Reference proteome</keyword>
<organism evidence="1 2">
    <name type="scientific">Zancudomyces culisetae</name>
    <name type="common">Gut fungus</name>
    <name type="synonym">Smittium culisetae</name>
    <dbReference type="NCBI Taxonomy" id="1213189"/>
    <lineage>
        <taxon>Eukaryota</taxon>
        <taxon>Fungi</taxon>
        <taxon>Fungi incertae sedis</taxon>
        <taxon>Zoopagomycota</taxon>
        <taxon>Kickxellomycotina</taxon>
        <taxon>Harpellomycetes</taxon>
        <taxon>Harpellales</taxon>
        <taxon>Legeriomycetaceae</taxon>
        <taxon>Zancudomyces</taxon>
    </lineage>
</organism>
<dbReference type="AlphaFoldDB" id="A0A1R1PMG6"/>
<gene>
    <name evidence="1" type="ORF">AX774_g4376</name>
</gene>
<reference evidence="2" key="1">
    <citation type="submission" date="2017-01" db="EMBL/GenBank/DDBJ databases">
        <authorList>
            <person name="Wang Y."/>
            <person name="White M."/>
            <person name="Kvist S."/>
            <person name="Moncalvo J.-M."/>
        </authorList>
    </citation>
    <scope>NUCLEOTIDE SEQUENCE [LARGE SCALE GENOMIC DNA]</scope>
    <source>
        <strain evidence="2">COL-18-3</strain>
    </source>
</reference>
<dbReference type="EMBL" id="LSSK01000729">
    <property type="protein sequence ID" value="OMH82154.1"/>
    <property type="molecule type" value="Genomic_DNA"/>
</dbReference>